<evidence type="ECO:0000256" key="4">
    <source>
        <dbReference type="ARBA" id="ARBA00022679"/>
    </source>
</evidence>
<dbReference type="UniPathway" id="UPA00958"/>
<sequence>MSVFVYNIGIVFYLFAIRIAACFNEKASLWIQGRKGLGEKLENIDRGEGKLVWFHAASLGEFEQGRPVMEMLRAKEPTTKIVLTFFSPSGYEIRKNYAGADYVFYLPIDTPSNARHFLDSIRPDAVVFVKYEYWYNYLRQVSKRRIPVYLISAIFRKEQPFFKWWGGLHRKMLGFFTKLFVQDEESVRLLSSIGITNVQKTGDTRFDRVKQIADLAKQIDRVEIFCSDKRAVVCGSTWPGDEEIILDYINRQDDTYKWIIVPHEIGESHLKQIMDGCKKKIARFTDERADLAACRVLLVDCIGLLSSIYRYGAIAYIGGGFGKGIHNTLEAAIYGVPVIFGPKFHKFKEAVDLLECGGAFTIKSTDEFTALMDSLIKNPAITETAGTNALNFVCSRLGATDQIIRQLIN</sequence>
<keyword evidence="8" id="KW-0472">Membrane</keyword>
<dbReference type="PANTHER" id="PTHR42755">
    <property type="entry name" value="3-DEOXY-MANNO-OCTULOSONATE CYTIDYLYLTRANSFERASE"/>
    <property type="match status" value="1"/>
</dbReference>
<dbReference type="EMBL" id="JPIU01000049">
    <property type="protein sequence ID" value="KIO42828.1"/>
    <property type="molecule type" value="Genomic_DNA"/>
</dbReference>
<dbReference type="InterPro" id="IPR038107">
    <property type="entry name" value="Glycos_transf_N_sf"/>
</dbReference>
<evidence type="ECO:0000256" key="1">
    <source>
        <dbReference type="ARBA" id="ARBA00004713"/>
    </source>
</evidence>
<evidence type="ECO:0000313" key="11">
    <source>
        <dbReference type="Proteomes" id="UP000031980"/>
    </source>
</evidence>
<keyword evidence="8" id="KW-1133">Transmembrane helix</keyword>
<proteinExistence type="inferred from homology"/>
<dbReference type="InterPro" id="IPR007507">
    <property type="entry name" value="Glycos_transf_N"/>
</dbReference>
<protein>
    <recommendedName>
        <fullName evidence="3 8">3-deoxy-D-manno-octulosonic acid transferase</fullName>
        <shortName evidence="8">Kdo transferase</shortName>
        <ecNumber evidence="2 8">2.4.99.12</ecNumber>
    </recommendedName>
    <alternativeName>
        <fullName evidence="5 8">Lipid IV(A) 3-deoxy-D-manno-octulosonic acid transferase</fullName>
    </alternativeName>
</protein>
<evidence type="ECO:0000256" key="3">
    <source>
        <dbReference type="ARBA" id="ARBA00019077"/>
    </source>
</evidence>
<feature type="domain" description="3-deoxy-D-manno-octulosonic-acid transferase N-terminal" evidence="9">
    <location>
        <begin position="38"/>
        <end position="207"/>
    </location>
</feature>
<gene>
    <name evidence="10" type="ORF">BA92_13240</name>
</gene>
<dbReference type="Pfam" id="PF04413">
    <property type="entry name" value="Glycos_transf_N"/>
    <property type="match status" value="1"/>
</dbReference>
<dbReference type="OrthoDB" id="9789797at2"/>
<dbReference type="EC" id="2.4.99.12" evidence="2 8"/>
<keyword evidence="11" id="KW-1185">Reference proteome</keyword>
<evidence type="ECO:0000256" key="7">
    <source>
        <dbReference type="PIRSR" id="PIRSR639901-1"/>
    </source>
</evidence>
<comment type="function">
    <text evidence="8">Involved in lipopolysaccharide (LPS) biosynthesis. Catalyzes the transfer of 3-deoxy-D-manno-octulosonate (Kdo) residue(s) from CMP-Kdo to lipid IV(A), the tetraacyldisaccharide-1,4'-bisphosphate precursor of lipid A.</text>
</comment>
<comment type="caution">
    <text evidence="10">The sequence shown here is derived from an EMBL/GenBank/DDBJ whole genome shotgun (WGS) entry which is preliminary data.</text>
</comment>
<dbReference type="GO" id="GO:0009244">
    <property type="term" value="P:lipopolysaccharide core region biosynthetic process"/>
    <property type="evidence" value="ECO:0007669"/>
    <property type="project" value="UniProtKB-UniRule"/>
</dbReference>
<evidence type="ECO:0000256" key="6">
    <source>
        <dbReference type="ARBA" id="ARBA00049183"/>
    </source>
</evidence>
<evidence type="ECO:0000313" key="10">
    <source>
        <dbReference type="EMBL" id="KIO42828.1"/>
    </source>
</evidence>
<comment type="subcellular location">
    <subcellularLocation>
        <location evidence="8">Cell membrane</location>
    </subcellularLocation>
</comment>
<dbReference type="GO" id="GO:0009245">
    <property type="term" value="P:lipid A biosynthetic process"/>
    <property type="evidence" value="ECO:0007669"/>
    <property type="project" value="TreeGrafter"/>
</dbReference>
<dbReference type="SUPFAM" id="SSF53756">
    <property type="entry name" value="UDP-Glycosyltransferase/glycogen phosphorylase"/>
    <property type="match status" value="1"/>
</dbReference>
<feature type="active site" description="Proton acceptor" evidence="7">
    <location>
        <position position="61"/>
    </location>
</feature>
<keyword evidence="8" id="KW-0812">Transmembrane</keyword>
<keyword evidence="8" id="KW-1003">Cell membrane</keyword>
<dbReference type="InterPro" id="IPR039901">
    <property type="entry name" value="Kdotransferase"/>
</dbReference>
<dbReference type="Proteomes" id="UP000031980">
    <property type="component" value="Unassembled WGS sequence"/>
</dbReference>
<dbReference type="Gene3D" id="3.40.50.11720">
    <property type="entry name" value="3-Deoxy-D-manno-octulosonic-acid transferase, N-terminal domain"/>
    <property type="match status" value="1"/>
</dbReference>
<dbReference type="RefSeq" id="WP_041505490.1">
    <property type="nucleotide sequence ID" value="NZ_JPIU01000049.1"/>
</dbReference>
<comment type="catalytic activity">
    <reaction evidence="6 8">
        <text>lipid IVA (E. coli) + CMP-3-deoxy-beta-D-manno-octulosonate = alpha-Kdo-(2-&gt;6)-lipid IVA (E. coli) + CMP + H(+)</text>
        <dbReference type="Rhea" id="RHEA:28066"/>
        <dbReference type="ChEBI" id="CHEBI:15378"/>
        <dbReference type="ChEBI" id="CHEBI:58603"/>
        <dbReference type="ChEBI" id="CHEBI:60364"/>
        <dbReference type="ChEBI" id="CHEBI:60377"/>
        <dbReference type="ChEBI" id="CHEBI:85987"/>
        <dbReference type="EC" id="2.4.99.12"/>
    </reaction>
</comment>
<feature type="transmembrane region" description="Helical" evidence="8">
    <location>
        <begin position="6"/>
        <end position="24"/>
    </location>
</feature>
<evidence type="ECO:0000256" key="8">
    <source>
        <dbReference type="RuleBase" id="RU365103"/>
    </source>
</evidence>
<name>A0A0C3M8U8_9PORP</name>
<evidence type="ECO:0000256" key="2">
    <source>
        <dbReference type="ARBA" id="ARBA00012621"/>
    </source>
</evidence>
<comment type="similarity">
    <text evidence="8">Belongs to the glycosyltransferase group 1 family.</text>
</comment>
<keyword evidence="8" id="KW-0448">Lipopolysaccharide biosynthesis</keyword>
<organism evidence="10 11">
    <name type="scientific">Sanguibacteroides justesenii</name>
    <dbReference type="NCBI Taxonomy" id="1547597"/>
    <lineage>
        <taxon>Bacteria</taxon>
        <taxon>Pseudomonadati</taxon>
        <taxon>Bacteroidota</taxon>
        <taxon>Bacteroidia</taxon>
        <taxon>Bacteroidales</taxon>
        <taxon>Porphyromonadaceae</taxon>
        <taxon>Sanguibacteroides</taxon>
    </lineage>
</organism>
<dbReference type="PANTHER" id="PTHR42755:SF1">
    <property type="entry name" value="3-DEOXY-D-MANNO-OCTULOSONIC ACID TRANSFERASE, MITOCHONDRIAL-RELATED"/>
    <property type="match status" value="1"/>
</dbReference>
<dbReference type="GO" id="GO:0005886">
    <property type="term" value="C:plasma membrane"/>
    <property type="evidence" value="ECO:0007669"/>
    <property type="project" value="UniProtKB-SubCell"/>
</dbReference>
<dbReference type="Gene3D" id="3.40.50.2000">
    <property type="entry name" value="Glycogen Phosphorylase B"/>
    <property type="match status" value="1"/>
</dbReference>
<evidence type="ECO:0000259" key="9">
    <source>
        <dbReference type="Pfam" id="PF04413"/>
    </source>
</evidence>
<dbReference type="GO" id="GO:0043842">
    <property type="term" value="F:Kdo transferase activity"/>
    <property type="evidence" value="ECO:0007669"/>
    <property type="project" value="UniProtKB-EC"/>
</dbReference>
<evidence type="ECO:0000256" key="5">
    <source>
        <dbReference type="ARBA" id="ARBA00031445"/>
    </source>
</evidence>
<dbReference type="AlphaFoldDB" id="A0A0C3M8U8"/>
<comment type="pathway">
    <text evidence="1 8">Bacterial outer membrane biogenesis; LPS core biosynthesis.</text>
</comment>
<keyword evidence="4 8" id="KW-0808">Transferase</keyword>
<accession>A0A0C3M8U8</accession>
<reference evidence="10 11" key="1">
    <citation type="submission" date="2014-07" db="EMBL/GenBank/DDBJ databases">
        <title>Porphyromonadaceae bacterium OUH 308042 = ATCC BAA-2681 = DSM 28342 draft genome.</title>
        <authorList>
            <person name="Sydenham T.V."/>
            <person name="Hasman H."/>
            <person name="Justensen U.S."/>
        </authorList>
    </citation>
    <scope>NUCLEOTIDE SEQUENCE [LARGE SCALE GENOMIC DNA]</scope>
    <source>
        <strain evidence="10 11">OUH 308042</strain>
    </source>
</reference>